<reference evidence="3" key="1">
    <citation type="submission" date="2021-01" db="EMBL/GenBank/DDBJ databases">
        <authorList>
            <person name="Corre E."/>
            <person name="Pelletier E."/>
            <person name="Niang G."/>
            <person name="Scheremetjew M."/>
            <person name="Finn R."/>
            <person name="Kale V."/>
            <person name="Holt S."/>
            <person name="Cochrane G."/>
            <person name="Meng A."/>
            <person name="Brown T."/>
            <person name="Cohen L."/>
        </authorList>
    </citation>
    <scope>NUCLEOTIDE SEQUENCE</scope>
    <source>
        <strain evidence="3">Isolate 1302-5</strain>
    </source>
</reference>
<protein>
    <submittedName>
        <fullName evidence="3">Uncharacterized protein</fullName>
    </submittedName>
</protein>
<feature type="signal peptide" evidence="2">
    <location>
        <begin position="1"/>
        <end position="18"/>
    </location>
</feature>
<organism evidence="3">
    <name type="scientific">Odontella aurita</name>
    <dbReference type="NCBI Taxonomy" id="265563"/>
    <lineage>
        <taxon>Eukaryota</taxon>
        <taxon>Sar</taxon>
        <taxon>Stramenopiles</taxon>
        <taxon>Ochrophyta</taxon>
        <taxon>Bacillariophyta</taxon>
        <taxon>Mediophyceae</taxon>
        <taxon>Biddulphiophycidae</taxon>
        <taxon>Eupodiscales</taxon>
        <taxon>Odontellaceae</taxon>
        <taxon>Odontella</taxon>
    </lineage>
</organism>
<keyword evidence="2" id="KW-0732">Signal</keyword>
<feature type="region of interest" description="Disordered" evidence="1">
    <location>
        <begin position="212"/>
        <end position="231"/>
    </location>
</feature>
<evidence type="ECO:0000313" key="3">
    <source>
        <dbReference type="EMBL" id="CAE2241694.1"/>
    </source>
</evidence>
<feature type="compositionally biased region" description="Low complexity" evidence="1">
    <location>
        <begin position="70"/>
        <end position="81"/>
    </location>
</feature>
<name>A0A7S4MTA2_9STRA</name>
<evidence type="ECO:0000256" key="1">
    <source>
        <dbReference type="SAM" id="MobiDB-lite"/>
    </source>
</evidence>
<feature type="compositionally biased region" description="Polar residues" evidence="1">
    <location>
        <begin position="59"/>
        <end position="69"/>
    </location>
</feature>
<sequence length="231" mass="21364">MIVLATGATATAIVGAAAEVVVAAAEAGDRMGPTRAIGVSTKEQVGMSTAEQEERGVTSKGNAGTMKTVTTPGGIPASAAAAPTPARGAAIETTATCVAEVRVEATGGVFAGAAGKVSKTGMNLAAMTLAGSVALGTAVGPKAATETTVATKMNAAVGATTRGRDPAGIAIGALVNDAIAAAAAPAPAPAGAAAPAGAPAAVLPGARAGAAAATSRAEDAAQTAAPATAAA</sequence>
<accession>A0A7S4MTA2</accession>
<feature type="region of interest" description="Disordered" evidence="1">
    <location>
        <begin position="43"/>
        <end position="81"/>
    </location>
</feature>
<evidence type="ECO:0000256" key="2">
    <source>
        <dbReference type="SAM" id="SignalP"/>
    </source>
</evidence>
<dbReference type="AlphaFoldDB" id="A0A7S4MTA2"/>
<gene>
    <name evidence="3" type="ORF">OAUR00152_LOCUS16169</name>
</gene>
<feature type="chain" id="PRO_5031403213" evidence="2">
    <location>
        <begin position="19"/>
        <end position="231"/>
    </location>
</feature>
<proteinExistence type="predicted"/>
<dbReference type="EMBL" id="HBKQ01023782">
    <property type="protein sequence ID" value="CAE2241694.1"/>
    <property type="molecule type" value="Transcribed_RNA"/>
</dbReference>